<accession>A0A7U2NP34</accession>
<dbReference type="VEuPathDB" id="FungiDB:JI435_309360"/>
<evidence type="ECO:0000313" key="1">
    <source>
        <dbReference type="EMBL" id="QRD05387.1"/>
    </source>
</evidence>
<protein>
    <submittedName>
        <fullName evidence="1">Uncharacterized protein</fullName>
    </submittedName>
</protein>
<gene>
    <name evidence="1" type="ORF">JI435_309360</name>
</gene>
<name>A0A7U2NP34_PHANO</name>
<dbReference type="EMBL" id="CP069040">
    <property type="protein sequence ID" value="QRD05387.1"/>
    <property type="molecule type" value="Genomic_DNA"/>
</dbReference>
<proteinExistence type="predicted"/>
<dbReference type="Proteomes" id="UP000663193">
    <property type="component" value="Chromosome 18"/>
</dbReference>
<reference evidence="2" key="1">
    <citation type="journal article" date="2021" name="BMC Genomics">
        <title>Chromosome-level genome assembly and manually-curated proteome of model necrotroph Parastagonospora nodorum Sn15 reveals a genome-wide trove of candidate effector homologs, and redundancy of virulence-related functions within an accessory chromosome.</title>
        <authorList>
            <person name="Bertazzoni S."/>
            <person name="Jones D.A.B."/>
            <person name="Phan H.T."/>
            <person name="Tan K.-C."/>
            <person name="Hane J.K."/>
        </authorList>
    </citation>
    <scope>NUCLEOTIDE SEQUENCE [LARGE SCALE GENOMIC DNA]</scope>
    <source>
        <strain evidence="2">SN15 / ATCC MYA-4574 / FGSC 10173)</strain>
    </source>
</reference>
<organism evidence="1 2">
    <name type="scientific">Phaeosphaeria nodorum (strain SN15 / ATCC MYA-4574 / FGSC 10173)</name>
    <name type="common">Glume blotch fungus</name>
    <name type="synonym">Parastagonospora nodorum</name>
    <dbReference type="NCBI Taxonomy" id="321614"/>
    <lineage>
        <taxon>Eukaryota</taxon>
        <taxon>Fungi</taxon>
        <taxon>Dikarya</taxon>
        <taxon>Ascomycota</taxon>
        <taxon>Pezizomycotina</taxon>
        <taxon>Dothideomycetes</taxon>
        <taxon>Pleosporomycetidae</taxon>
        <taxon>Pleosporales</taxon>
        <taxon>Pleosporineae</taxon>
        <taxon>Phaeosphaeriaceae</taxon>
        <taxon>Parastagonospora</taxon>
    </lineage>
</organism>
<evidence type="ECO:0000313" key="2">
    <source>
        <dbReference type="Proteomes" id="UP000663193"/>
    </source>
</evidence>
<sequence length="101" mass="11226">MPRDIEIPVDSVRLDLPRSPSPSALQAFYPFITTFSNLVMPHKLLCFAGSPEVNNGSNSHTSSRLLACLPQKLQQAVRLAHVERSGPRFTIQLCEHQLSSK</sequence>
<dbReference type="AlphaFoldDB" id="A0A7U2NP34"/>
<keyword evidence="2" id="KW-1185">Reference proteome</keyword>